<evidence type="ECO:0000256" key="3">
    <source>
        <dbReference type="ARBA" id="ARBA00022592"/>
    </source>
</evidence>
<keyword evidence="9" id="KW-1185">Reference proteome</keyword>
<dbReference type="GO" id="GO:0005315">
    <property type="term" value="F:phosphate transmembrane transporter activity"/>
    <property type="evidence" value="ECO:0007669"/>
    <property type="project" value="InterPro"/>
</dbReference>
<feature type="transmembrane region" description="Helical" evidence="7">
    <location>
        <begin position="502"/>
        <end position="525"/>
    </location>
</feature>
<comment type="caution">
    <text evidence="8">The sequence shown here is derived from an EMBL/GenBank/DDBJ whole genome shotgun (WGS) entry which is preliminary data.</text>
</comment>
<evidence type="ECO:0000256" key="2">
    <source>
        <dbReference type="ARBA" id="ARBA00022448"/>
    </source>
</evidence>
<keyword evidence="2 7" id="KW-0813">Transport</keyword>
<evidence type="ECO:0000256" key="4">
    <source>
        <dbReference type="ARBA" id="ARBA00022692"/>
    </source>
</evidence>
<dbReference type="EMBL" id="JALJOR010000003">
    <property type="protein sequence ID" value="KAK9820365.1"/>
    <property type="molecule type" value="Genomic_DNA"/>
</dbReference>
<feature type="transmembrane region" description="Helical" evidence="7">
    <location>
        <begin position="6"/>
        <end position="27"/>
    </location>
</feature>
<feature type="transmembrane region" description="Helical" evidence="7">
    <location>
        <begin position="229"/>
        <end position="249"/>
    </location>
</feature>
<dbReference type="GO" id="GO:0035435">
    <property type="term" value="P:phosphate ion transmembrane transport"/>
    <property type="evidence" value="ECO:0007669"/>
    <property type="project" value="TreeGrafter"/>
</dbReference>
<evidence type="ECO:0000313" key="8">
    <source>
        <dbReference type="EMBL" id="KAK9820365.1"/>
    </source>
</evidence>
<feature type="transmembrane region" description="Helical" evidence="7">
    <location>
        <begin position="87"/>
        <end position="109"/>
    </location>
</feature>
<proteinExistence type="inferred from homology"/>
<reference evidence="8 9" key="1">
    <citation type="journal article" date="2024" name="Nat. Commun.">
        <title>Phylogenomics reveals the evolutionary origins of lichenization in chlorophyte algae.</title>
        <authorList>
            <person name="Puginier C."/>
            <person name="Libourel C."/>
            <person name="Otte J."/>
            <person name="Skaloud P."/>
            <person name="Haon M."/>
            <person name="Grisel S."/>
            <person name="Petersen M."/>
            <person name="Berrin J.G."/>
            <person name="Delaux P.M."/>
            <person name="Dal Grande F."/>
            <person name="Keller J."/>
        </authorList>
    </citation>
    <scope>NUCLEOTIDE SEQUENCE [LARGE SCALE GENOMIC DNA]</scope>
    <source>
        <strain evidence="8 9">SAG 2043</strain>
    </source>
</reference>
<evidence type="ECO:0000256" key="6">
    <source>
        <dbReference type="ARBA" id="ARBA00023136"/>
    </source>
</evidence>
<comment type="function">
    <text evidence="7">Sodium-phosphate symporter.</text>
</comment>
<accession>A0AAW1QFY9</accession>
<evidence type="ECO:0000313" key="9">
    <source>
        <dbReference type="Proteomes" id="UP001489004"/>
    </source>
</evidence>
<evidence type="ECO:0000256" key="5">
    <source>
        <dbReference type="ARBA" id="ARBA00022989"/>
    </source>
</evidence>
<evidence type="ECO:0000256" key="1">
    <source>
        <dbReference type="ARBA" id="ARBA00004141"/>
    </source>
</evidence>
<name>A0AAW1QFY9_9CHLO</name>
<dbReference type="GO" id="GO:0016020">
    <property type="term" value="C:membrane"/>
    <property type="evidence" value="ECO:0007669"/>
    <property type="project" value="UniProtKB-SubCell"/>
</dbReference>
<protein>
    <recommendedName>
        <fullName evidence="7">Phosphate transporter</fullName>
    </recommendedName>
</protein>
<feature type="transmembrane region" description="Helical" evidence="7">
    <location>
        <begin position="48"/>
        <end position="67"/>
    </location>
</feature>
<feature type="transmembrane region" description="Helical" evidence="7">
    <location>
        <begin position="116"/>
        <end position="133"/>
    </location>
</feature>
<feature type="transmembrane region" description="Helical" evidence="7">
    <location>
        <begin position="153"/>
        <end position="176"/>
    </location>
</feature>
<comment type="subcellular location">
    <subcellularLocation>
        <location evidence="1 7">Membrane</location>
        <topology evidence="1 7">Multi-pass membrane protein</topology>
    </subcellularLocation>
</comment>
<evidence type="ECO:0000256" key="7">
    <source>
        <dbReference type="RuleBase" id="RU363058"/>
    </source>
</evidence>
<sequence length="541" mass="57516">MVLYTEYTWLVVAGALLSVFVAYGIGANDVANSFATSVASRAISLRQCVVIAGICEFLGAVLMGASVTGTIKDGITSAGAFAEAPDLLMYGMCCALLACGIWLLVATWLELPVSTTHSIVGAIIGMTVVSRGWDAVDWHSSTDTGLRIEGVSSIVLGWVFAPLLSGTLAAIAFLVLRTTVLRAENSTTRSYFVLPPLTFATFYIIVYFICEKGGKAFDLQDLPEWQKQVSAISVGAGFAIIAACLMPWLKKKVARDMAELDKHAAQQMHTSAVQKAEGDLEQAGDGRAAVAEQTRQEKLMALTSMGNVTGAQIVSTEAAQATGGKFSRAIKNGLYKDVHGVIGTDEVVGDIHLAAERFQPSTEQTFRYLQVFTAMVNAFAHGSNDVANAIGPFAAIYSTYRLSQVSSEADIPIWIYVMGGVGLVLGLATYGYKIIRALGVKVTRITNSRGFVIEISAAVITIIGSRYGLPLSTTQTLTGAVIGVGILEGGKGLNWKLLVKFFIGWVFTLVVAATTAALFMALGIYTPNRHCTADRVAGRLT</sequence>
<feature type="transmembrane region" description="Helical" evidence="7">
    <location>
        <begin position="451"/>
        <end position="469"/>
    </location>
</feature>
<dbReference type="AlphaFoldDB" id="A0AAW1QFY9"/>
<dbReference type="Pfam" id="PF01384">
    <property type="entry name" value="PHO4"/>
    <property type="match status" value="1"/>
</dbReference>
<feature type="transmembrane region" description="Helical" evidence="7">
    <location>
        <begin position="411"/>
        <end position="430"/>
    </location>
</feature>
<feature type="transmembrane region" description="Helical" evidence="7">
    <location>
        <begin position="188"/>
        <end position="209"/>
    </location>
</feature>
<dbReference type="PANTHER" id="PTHR11101:SF96">
    <property type="entry name" value="PHOSPHATE TRANSPORTER"/>
    <property type="match status" value="1"/>
</dbReference>
<gene>
    <name evidence="8" type="ORF">WJX72_009500</name>
</gene>
<keyword evidence="6 7" id="KW-0472">Membrane</keyword>
<dbReference type="InterPro" id="IPR001204">
    <property type="entry name" value="Phos_transporter"/>
</dbReference>
<keyword evidence="3 7" id="KW-0592">Phosphate transport</keyword>
<dbReference type="PANTHER" id="PTHR11101">
    <property type="entry name" value="PHOSPHATE TRANSPORTER"/>
    <property type="match status" value="1"/>
</dbReference>
<comment type="similarity">
    <text evidence="7">Belongs to the inorganic phosphate transporter (PiT) (TC 2.A.20) family.</text>
</comment>
<organism evidence="8 9">
    <name type="scientific">[Myrmecia] bisecta</name>
    <dbReference type="NCBI Taxonomy" id="41462"/>
    <lineage>
        <taxon>Eukaryota</taxon>
        <taxon>Viridiplantae</taxon>
        <taxon>Chlorophyta</taxon>
        <taxon>core chlorophytes</taxon>
        <taxon>Trebouxiophyceae</taxon>
        <taxon>Trebouxiales</taxon>
        <taxon>Trebouxiaceae</taxon>
        <taxon>Myrmecia</taxon>
    </lineage>
</organism>
<keyword evidence="4 7" id="KW-0812">Transmembrane</keyword>
<keyword evidence="5 7" id="KW-1133">Transmembrane helix</keyword>
<dbReference type="Proteomes" id="UP001489004">
    <property type="component" value="Unassembled WGS sequence"/>
</dbReference>